<dbReference type="Pfam" id="PF03237">
    <property type="entry name" value="Terminase_6N"/>
    <property type="match status" value="1"/>
</dbReference>
<evidence type="ECO:0000256" key="1">
    <source>
        <dbReference type="ARBA" id="ARBA00022612"/>
    </source>
</evidence>
<dbReference type="NCBIfam" id="TIGR01630">
    <property type="entry name" value="psiM2_ORF9"/>
    <property type="match status" value="1"/>
</dbReference>
<reference evidence="4" key="1">
    <citation type="journal article" date="2015" name="Proc. Natl. Acad. Sci. U.S.A.">
        <title>Bacterial clade with the ribosomal RNA operon on a small plasmid rather than the chromosome.</title>
        <authorList>
            <person name="Anda M."/>
            <person name="Ohtsubo Y."/>
            <person name="Okubo T."/>
            <person name="Sugawara M."/>
            <person name="Nagata Y."/>
            <person name="Tsuda M."/>
            <person name="Minamisawa K."/>
            <person name="Mitsui H."/>
        </authorList>
    </citation>
    <scope>NUCLEOTIDE SEQUENCE</scope>
    <source>
        <strain evidence="4">DSM 21988</strain>
    </source>
</reference>
<dbReference type="Pfam" id="PF17289">
    <property type="entry name" value="Terminase_6C"/>
    <property type="match status" value="1"/>
</dbReference>
<feature type="domain" description="Terminase large subunit gp17-like C-terminal" evidence="3">
    <location>
        <begin position="282"/>
        <end position="424"/>
    </location>
</feature>
<dbReference type="Gene3D" id="3.30.420.240">
    <property type="match status" value="1"/>
</dbReference>
<evidence type="ECO:0000256" key="2">
    <source>
        <dbReference type="SAM" id="MobiDB-lite"/>
    </source>
</evidence>
<proteinExistence type="predicted"/>
<dbReference type="InterPro" id="IPR035421">
    <property type="entry name" value="Terminase_6C"/>
</dbReference>
<dbReference type="AlphaFoldDB" id="A0A0P0YWR3"/>
<protein>
    <submittedName>
        <fullName evidence="4">Phage uncharacterized protein</fullName>
    </submittedName>
</protein>
<feature type="region of interest" description="Disordered" evidence="2">
    <location>
        <begin position="437"/>
        <end position="462"/>
    </location>
</feature>
<keyword evidence="1" id="KW-1188">Viral release from host cell</keyword>
<accession>A0A0P0YWR3</accession>
<dbReference type="EMBL" id="LC066370">
    <property type="protein sequence ID" value="BAT25893.1"/>
    <property type="molecule type" value="Genomic_DNA"/>
</dbReference>
<evidence type="ECO:0000313" key="4">
    <source>
        <dbReference type="EMBL" id="BAT25893.1"/>
    </source>
</evidence>
<evidence type="ECO:0000259" key="3">
    <source>
        <dbReference type="Pfam" id="PF17289"/>
    </source>
</evidence>
<dbReference type="InterPro" id="IPR006517">
    <property type="entry name" value="Phage_terminase_lsu-like_C"/>
</dbReference>
<organism evidence="4">
    <name type="scientific">Aureimonas altamirensis</name>
    <dbReference type="NCBI Taxonomy" id="370622"/>
    <lineage>
        <taxon>Bacteria</taxon>
        <taxon>Pseudomonadati</taxon>
        <taxon>Pseudomonadota</taxon>
        <taxon>Alphaproteobacteria</taxon>
        <taxon>Hyphomicrobiales</taxon>
        <taxon>Aurantimonadaceae</taxon>
        <taxon>Aureimonas</taxon>
    </lineage>
</organism>
<sequence>MEHGIAAHHRLLMEAIDTCLDTANGRLMVFMPPGSAKSTYASVLTPPFAMGRKPGFRVIGACYASELARKLGRRCRSIVRQPAFERLFGTRLSAESAAADEWSLTNGSEYMAGGILSGITGNRADLVLIDDPVKGRQDAESPVIRRKTLDAYHDDLMTRLLPGGSVILVQTRWHEEDLAGCILPEGYEGQSGDIACRDGQTWRVLCLPARAEREDDPLGRRPGEYLWPEWFPRSHWAPFERNPRSWASLFQQRPSPDEGDIFRREWLALYDTLPAGCRFYGGSDYAVSDTGDYTVHVVVAMDADGTLYVHDLWRGKGEPDKWIEPLLDLVEAHDPLAWAEEAGQINKSIGPFLRRRMAERRVFFHRRQEASTTDKVARARSLQGQMASGRVMLRRGAPWLADLVAELTVFPNGRHDDQVDALTKTTQMLDRMRGTAGAADLPASNPFMAKNAFSRPRSGTRL</sequence>
<name>A0A0P0YWR3_9HYPH</name>